<comment type="caution">
    <text evidence="2">The sequence shown here is derived from an EMBL/GenBank/DDBJ whole genome shotgun (WGS) entry which is preliminary data.</text>
</comment>
<dbReference type="PATRIC" id="fig|1365248.3.peg.4926"/>
<dbReference type="Proteomes" id="UP000076486">
    <property type="component" value="Unassembled WGS sequence"/>
</dbReference>
<accession>A0A167HR10</accession>
<dbReference type="AlphaFoldDB" id="A0A167HR10"/>
<name>A0A167HR10_9GAMM</name>
<gene>
    <name evidence="2" type="ORF">N473_26450</name>
</gene>
<protein>
    <submittedName>
        <fullName evidence="2">Primosomal protein</fullName>
    </submittedName>
</protein>
<dbReference type="Pfam" id="PF13730">
    <property type="entry name" value="HTH_36"/>
    <property type="match status" value="1"/>
</dbReference>
<feature type="compositionally biased region" description="Basic and acidic residues" evidence="1">
    <location>
        <begin position="109"/>
        <end position="121"/>
    </location>
</feature>
<proteinExistence type="predicted"/>
<sequence>MSRAATDWAWKQDLNASQKLLLLSLADRADEDHCCWPSITRLVKDTRLNEKTIGANLKKLQALTLIRDTGRRKGVTGKVKVYQLIGVEDERFSNSTKTGVIKNNVSEQPIDKGAQEAKETNNPKSGGISKNTPKNGGLNTPKNGGLNTPKNGGQNQSLEPPIE</sequence>
<evidence type="ECO:0000313" key="2">
    <source>
        <dbReference type="EMBL" id="KZN58425.1"/>
    </source>
</evidence>
<feature type="compositionally biased region" description="Polar residues" evidence="1">
    <location>
        <begin position="122"/>
        <end position="163"/>
    </location>
</feature>
<dbReference type="RefSeq" id="WP_196766468.1">
    <property type="nucleotide sequence ID" value="NZ_AUYC01000080.1"/>
</dbReference>
<feature type="compositionally biased region" description="Polar residues" evidence="1">
    <location>
        <begin position="93"/>
        <end position="107"/>
    </location>
</feature>
<organism evidence="2 3">
    <name type="scientific">Pseudoalteromonas luteoviolacea CPMOR-1</name>
    <dbReference type="NCBI Taxonomy" id="1365248"/>
    <lineage>
        <taxon>Bacteria</taxon>
        <taxon>Pseudomonadati</taxon>
        <taxon>Pseudomonadota</taxon>
        <taxon>Gammaproteobacteria</taxon>
        <taxon>Alteromonadales</taxon>
        <taxon>Pseudoalteromonadaceae</taxon>
        <taxon>Pseudoalteromonas</taxon>
    </lineage>
</organism>
<feature type="non-terminal residue" evidence="2">
    <location>
        <position position="163"/>
    </location>
</feature>
<evidence type="ECO:0000256" key="1">
    <source>
        <dbReference type="SAM" id="MobiDB-lite"/>
    </source>
</evidence>
<evidence type="ECO:0000313" key="3">
    <source>
        <dbReference type="Proteomes" id="UP000076486"/>
    </source>
</evidence>
<feature type="region of interest" description="Disordered" evidence="1">
    <location>
        <begin position="93"/>
        <end position="163"/>
    </location>
</feature>
<reference evidence="2 3" key="1">
    <citation type="submission" date="2013-07" db="EMBL/GenBank/DDBJ databases">
        <title>Comparative Genomic and Metabolomic Analysis of Twelve Strains of Pseudoalteromonas luteoviolacea.</title>
        <authorList>
            <person name="Vynne N.G."/>
            <person name="Mansson M."/>
            <person name="Gram L."/>
        </authorList>
    </citation>
    <scope>NUCLEOTIDE SEQUENCE [LARGE SCALE GENOMIC DNA]</scope>
    <source>
        <strain evidence="2 3">CPMOR-1</strain>
    </source>
</reference>
<dbReference type="EMBL" id="AUYC01000080">
    <property type="protein sequence ID" value="KZN58425.1"/>
    <property type="molecule type" value="Genomic_DNA"/>
</dbReference>